<dbReference type="InterPro" id="IPR035451">
    <property type="entry name" value="Ada-like_dom_sf"/>
</dbReference>
<dbReference type="Proteomes" id="UP000253104">
    <property type="component" value="Chromosome mHSR5_B"/>
</dbReference>
<name>A0A2Z5N0X0_BURPY</name>
<evidence type="ECO:0000259" key="2">
    <source>
        <dbReference type="Pfam" id="PF02805"/>
    </source>
</evidence>
<proteinExistence type="predicted"/>
<dbReference type="InterPro" id="IPR004026">
    <property type="entry name" value="Ada_DNA_repair_Zn-bd"/>
</dbReference>
<feature type="domain" description="Ada DNA repair metal-binding" evidence="2">
    <location>
        <begin position="27"/>
        <end position="78"/>
    </location>
</feature>
<protein>
    <submittedName>
        <fullName evidence="3">Metal-binding protein</fullName>
    </submittedName>
</protein>
<organism evidence="3 4">
    <name type="scientific">Burkholderia pyrrocinia</name>
    <name type="common">Pseudomonas pyrrocinia</name>
    <dbReference type="NCBI Taxonomy" id="60550"/>
    <lineage>
        <taxon>Bacteria</taxon>
        <taxon>Pseudomonadati</taxon>
        <taxon>Pseudomonadota</taxon>
        <taxon>Betaproteobacteria</taxon>
        <taxon>Burkholderiales</taxon>
        <taxon>Burkholderiaceae</taxon>
        <taxon>Burkholderia</taxon>
        <taxon>Burkholderia cepacia complex</taxon>
    </lineage>
</organism>
<sequence>MTQSRHFKLVGRDGKPYDSVVPGALGGHRRNRIYGRFDCRSALQAIARGGYVKYRVFFQDEETAVAAGYRPCAVCLPEKYGAWKAAATSHSNKSHIKEPR</sequence>
<dbReference type="Gene3D" id="3.40.10.10">
    <property type="entry name" value="DNA Methylphosphotriester Repair Domain"/>
    <property type="match status" value="1"/>
</dbReference>
<dbReference type="GO" id="GO:0003677">
    <property type="term" value="F:DNA binding"/>
    <property type="evidence" value="ECO:0007669"/>
    <property type="project" value="InterPro"/>
</dbReference>
<dbReference type="Pfam" id="PF02805">
    <property type="entry name" value="Ada_Zn_binding"/>
    <property type="match status" value="1"/>
</dbReference>
<dbReference type="AlphaFoldDB" id="A0A2Z5N0X0"/>
<dbReference type="EMBL" id="CP024903">
    <property type="protein sequence ID" value="AXF22780.1"/>
    <property type="molecule type" value="Genomic_DNA"/>
</dbReference>
<evidence type="ECO:0000313" key="4">
    <source>
        <dbReference type="Proteomes" id="UP000253104"/>
    </source>
</evidence>
<dbReference type="GO" id="GO:0008168">
    <property type="term" value="F:methyltransferase activity"/>
    <property type="evidence" value="ECO:0007669"/>
    <property type="project" value="InterPro"/>
</dbReference>
<evidence type="ECO:0000313" key="3">
    <source>
        <dbReference type="EMBL" id="AXF22780.1"/>
    </source>
</evidence>
<reference evidence="3 4" key="1">
    <citation type="journal article" date="2018" name="ISME J.">
        <title>Involvement of Burkholderiaceae and sulfurous volatiles in disease-suppressive soils.</title>
        <authorList>
            <person name="Carrion V.J."/>
            <person name="Cordovez V."/>
            <person name="Tyc O."/>
            <person name="Etalo D.W."/>
            <person name="de Bruijn I."/>
            <person name="de Jager V.C."/>
            <person name="Medema M.H."/>
            <person name="Eberl L."/>
            <person name="Raaijmakers J.M."/>
        </authorList>
    </citation>
    <scope>NUCLEOTIDE SEQUENCE [LARGE SCALE GENOMIC DNA]</scope>
    <source>
        <strain evidence="4">mHSR5</strain>
    </source>
</reference>
<dbReference type="SUPFAM" id="SSF57884">
    <property type="entry name" value="Ada DNA repair protein, N-terminal domain (N-Ada 10)"/>
    <property type="match status" value="1"/>
</dbReference>
<accession>A0A2Z5N0X0</accession>
<evidence type="ECO:0000256" key="1">
    <source>
        <dbReference type="ARBA" id="ARBA00023159"/>
    </source>
</evidence>
<keyword evidence="1" id="KW-0010">Activator</keyword>
<dbReference type="GO" id="GO:0008270">
    <property type="term" value="F:zinc ion binding"/>
    <property type="evidence" value="ECO:0007669"/>
    <property type="project" value="InterPro"/>
</dbReference>
<dbReference type="GO" id="GO:0006355">
    <property type="term" value="P:regulation of DNA-templated transcription"/>
    <property type="evidence" value="ECO:0007669"/>
    <property type="project" value="InterPro"/>
</dbReference>
<dbReference type="OrthoDB" id="894286at2"/>
<dbReference type="RefSeq" id="WP_114179208.1">
    <property type="nucleotide sequence ID" value="NZ_CP024903.1"/>
</dbReference>
<dbReference type="GO" id="GO:0006281">
    <property type="term" value="P:DNA repair"/>
    <property type="evidence" value="ECO:0007669"/>
    <property type="project" value="InterPro"/>
</dbReference>
<gene>
    <name evidence="3" type="ORF">CUJ89_19945</name>
</gene>